<evidence type="ECO:0000256" key="3">
    <source>
        <dbReference type="ARBA" id="ARBA00023054"/>
    </source>
</evidence>
<comment type="subcellular location">
    <subcellularLocation>
        <location evidence="5">Secreted</location>
    </subcellularLocation>
    <subcellularLocation>
        <location evidence="5">Bacterial flagellum</location>
    </subcellularLocation>
</comment>
<keyword evidence="9" id="KW-0282">Flagellum</keyword>
<dbReference type="GO" id="GO:0005576">
    <property type="term" value="C:extracellular region"/>
    <property type="evidence" value="ECO:0007669"/>
    <property type="project" value="UniProtKB-SubCell"/>
</dbReference>
<evidence type="ECO:0000259" key="6">
    <source>
        <dbReference type="Pfam" id="PF02465"/>
    </source>
</evidence>
<reference evidence="10 11" key="1">
    <citation type="submission" date="2019-10" db="EMBL/GenBank/DDBJ databases">
        <title>Poseidonibacter ostreae sp. nov., isolated from the gut of the Ostrea denselamellosa.</title>
        <authorList>
            <person name="Choi A."/>
        </authorList>
    </citation>
    <scope>NUCLEOTIDE SEQUENCE [LARGE SCALE GENOMIC DNA]</scope>
    <source>
        <strain evidence="9 11">SJOD-M-33</strain>
        <strain evidence="8 10">SJOD-M-5</strain>
    </source>
</reference>
<dbReference type="PANTHER" id="PTHR30288">
    <property type="entry name" value="FLAGELLAR CAP/ASSEMBLY PROTEIN FLID"/>
    <property type="match status" value="1"/>
</dbReference>
<organism evidence="9 11">
    <name type="scientific">Poseidonibacter ostreae</name>
    <dbReference type="NCBI Taxonomy" id="2654171"/>
    <lineage>
        <taxon>Bacteria</taxon>
        <taxon>Pseudomonadati</taxon>
        <taxon>Campylobacterota</taxon>
        <taxon>Epsilonproteobacteria</taxon>
        <taxon>Campylobacterales</taxon>
        <taxon>Arcobacteraceae</taxon>
        <taxon>Poseidonibacter</taxon>
    </lineage>
</organism>
<dbReference type="GO" id="GO:0009421">
    <property type="term" value="C:bacterial-type flagellum filament cap"/>
    <property type="evidence" value="ECO:0007669"/>
    <property type="project" value="InterPro"/>
</dbReference>
<dbReference type="GO" id="GO:0007155">
    <property type="term" value="P:cell adhesion"/>
    <property type="evidence" value="ECO:0007669"/>
    <property type="project" value="InterPro"/>
</dbReference>
<keyword evidence="3" id="KW-0175">Coiled coil</keyword>
<dbReference type="PANTHER" id="PTHR30288:SF0">
    <property type="entry name" value="FLAGELLAR HOOK-ASSOCIATED PROTEIN 2"/>
    <property type="match status" value="1"/>
</dbReference>
<comment type="subunit">
    <text evidence="2 5">Homopentamer.</text>
</comment>
<evidence type="ECO:0000313" key="9">
    <source>
        <dbReference type="EMBL" id="KAB7890468.1"/>
    </source>
</evidence>
<dbReference type="Pfam" id="PF07195">
    <property type="entry name" value="FliD_C"/>
    <property type="match status" value="1"/>
</dbReference>
<gene>
    <name evidence="9" type="primary">fliD</name>
    <name evidence="8" type="ORF">GBG18_12450</name>
    <name evidence="9" type="ORF">GBG19_03135</name>
</gene>
<evidence type="ECO:0000256" key="4">
    <source>
        <dbReference type="ARBA" id="ARBA00023143"/>
    </source>
</evidence>
<keyword evidence="10" id="KW-1185">Reference proteome</keyword>
<dbReference type="Pfam" id="PF02465">
    <property type="entry name" value="FliD_N"/>
    <property type="match status" value="1"/>
</dbReference>
<comment type="similarity">
    <text evidence="1 5">Belongs to the FliD family.</text>
</comment>
<evidence type="ECO:0000313" key="10">
    <source>
        <dbReference type="Proteomes" id="UP000461010"/>
    </source>
</evidence>
<dbReference type="InterPro" id="IPR010809">
    <property type="entry name" value="FliD_C"/>
</dbReference>
<evidence type="ECO:0000313" key="11">
    <source>
        <dbReference type="Proteomes" id="UP000472839"/>
    </source>
</evidence>
<feature type="domain" description="Flagellar hook-associated protein 2 N-terminal" evidence="6">
    <location>
        <begin position="18"/>
        <end position="115"/>
    </location>
</feature>
<evidence type="ECO:0000256" key="1">
    <source>
        <dbReference type="ARBA" id="ARBA00009764"/>
    </source>
</evidence>
<proteinExistence type="inferred from homology"/>
<protein>
    <recommendedName>
        <fullName evidence="5">Flagellar hook-associated protein 2</fullName>
        <shortName evidence="5">HAP2</shortName>
    </recommendedName>
    <alternativeName>
        <fullName evidence="5">Flagellar cap protein</fullName>
    </alternativeName>
</protein>
<dbReference type="InterPro" id="IPR040026">
    <property type="entry name" value="FliD"/>
</dbReference>
<dbReference type="Proteomes" id="UP000461010">
    <property type="component" value="Unassembled WGS sequence"/>
</dbReference>
<keyword evidence="9" id="KW-0966">Cell projection</keyword>
<keyword evidence="9" id="KW-0969">Cilium</keyword>
<dbReference type="EMBL" id="WFKK01000005">
    <property type="protein sequence ID" value="KAB7890468.1"/>
    <property type="molecule type" value="Genomic_DNA"/>
</dbReference>
<dbReference type="AlphaFoldDB" id="A0A6L4WVD6"/>
<comment type="function">
    <text evidence="5">Required for morphogenesis and for the elongation of the flagellar filament by facilitating polymerization of the flagellin monomers at the tip of growing filament. Forms a capping structure, which prevents flagellin subunits (transported through the central channel of the flagellum) from leaking out without polymerization at the distal end.</text>
</comment>
<keyword evidence="5" id="KW-0964">Secreted</keyword>
<accession>A0A6L4WVD6</accession>
<dbReference type="RefSeq" id="WP_152191534.1">
    <property type="nucleotide sequence ID" value="NZ_WFKI01000008.1"/>
</dbReference>
<evidence type="ECO:0000259" key="7">
    <source>
        <dbReference type="Pfam" id="PF07195"/>
    </source>
</evidence>
<name>A0A6L4WVD6_9BACT</name>
<keyword evidence="4 5" id="KW-0975">Bacterial flagellum</keyword>
<evidence type="ECO:0000256" key="5">
    <source>
        <dbReference type="RuleBase" id="RU362066"/>
    </source>
</evidence>
<dbReference type="InterPro" id="IPR003481">
    <property type="entry name" value="FliD_N"/>
</dbReference>
<dbReference type="GO" id="GO:0009424">
    <property type="term" value="C:bacterial-type flagellum hook"/>
    <property type="evidence" value="ECO:0007669"/>
    <property type="project" value="UniProtKB-UniRule"/>
</dbReference>
<evidence type="ECO:0000256" key="2">
    <source>
        <dbReference type="ARBA" id="ARBA00011255"/>
    </source>
</evidence>
<dbReference type="Proteomes" id="UP000472839">
    <property type="component" value="Unassembled WGS sequence"/>
</dbReference>
<feature type="domain" description="Flagellar hook-associated protein 2 C-terminal" evidence="7">
    <location>
        <begin position="213"/>
        <end position="429"/>
    </location>
</feature>
<sequence>MADGILGLGSSGSLDLSQELLDKLKTAESTSILDPITTEIEDTETELEAVEEIQVMTNELLAIIEDFDLYTTGTSVFDEMSATTSGSSVSFTATDTSGLSEGSISVSVSQLAQKDVYQTDVISDITEEIGSGSISIAIGEESYTFTTDGKTYEELEEEMGYYTELDVALEQVSDDSYRLVIKSANNGLENGLTITQSDIDLGLENESNHVLSAQNLIASVDGIDYNLSSNNISMTNGLSITALEEGDSSITLVRDDTVFVAAVEDMVYKYNELVDLVDSKILGDEDDPAVISDSSTLKNMMSSIKEILFDSYGLDDEENLFSYGMSFDSDGYLELDSTELSSAISENYDDIKELFTGYAEKEGIGTRLKTYLDALDGYDGLLYTYEEKLEDSIDTLDDDYTEASEALDEKYESMATQFAAYTVLITEMETAFSSLEAIINEDD</sequence>
<comment type="caution">
    <text evidence="9">The sequence shown here is derived from an EMBL/GenBank/DDBJ whole genome shotgun (WGS) entry which is preliminary data.</text>
</comment>
<dbReference type="EMBL" id="WFKJ01000045">
    <property type="protein sequence ID" value="KAB7888747.1"/>
    <property type="molecule type" value="Genomic_DNA"/>
</dbReference>
<evidence type="ECO:0000313" key="8">
    <source>
        <dbReference type="EMBL" id="KAB7888747.1"/>
    </source>
</evidence>
<dbReference type="GO" id="GO:0071973">
    <property type="term" value="P:bacterial-type flagellum-dependent cell motility"/>
    <property type="evidence" value="ECO:0007669"/>
    <property type="project" value="TreeGrafter"/>
</dbReference>